<dbReference type="GeneID" id="39851063"/>
<evidence type="ECO:0000259" key="9">
    <source>
        <dbReference type="PROSITE" id="PS50928"/>
    </source>
</evidence>
<evidence type="ECO:0000313" key="11">
    <source>
        <dbReference type="Proteomes" id="UP000296822"/>
    </source>
</evidence>
<evidence type="ECO:0000256" key="5">
    <source>
        <dbReference type="ARBA" id="ARBA00022989"/>
    </source>
</evidence>
<evidence type="ECO:0000256" key="8">
    <source>
        <dbReference type="SAM" id="MobiDB-lite"/>
    </source>
</evidence>
<comment type="subcellular location">
    <subcellularLocation>
        <location evidence="1 7">Cell membrane</location>
        <topology evidence="1 7">Multi-pass membrane protein</topology>
    </subcellularLocation>
</comment>
<gene>
    <name evidence="10" type="ORF">DV706_07360</name>
</gene>
<reference evidence="10 11" key="1">
    <citation type="journal article" date="2019" name="Nat. Commun.">
        <title>A new type of DNA phosphorothioation-based antiviral system in archaea.</title>
        <authorList>
            <person name="Xiong L."/>
            <person name="Liu S."/>
            <person name="Chen S."/>
            <person name="Xiao Y."/>
            <person name="Zhu B."/>
            <person name="Gao Y."/>
            <person name="Zhang Y."/>
            <person name="Chen B."/>
            <person name="Luo J."/>
            <person name="Deng Z."/>
            <person name="Chen X."/>
            <person name="Wang L."/>
            <person name="Chen S."/>
        </authorList>
    </citation>
    <scope>NUCLEOTIDE SEQUENCE [LARGE SCALE GENOMIC DNA]</scope>
    <source>
        <strain evidence="10 11">JCM 10635</strain>
    </source>
</reference>
<evidence type="ECO:0000313" key="10">
    <source>
        <dbReference type="EMBL" id="QCC54322.1"/>
    </source>
</evidence>
<dbReference type="Gene3D" id="1.10.3720.10">
    <property type="entry name" value="MetI-like"/>
    <property type="match status" value="1"/>
</dbReference>
<evidence type="ECO:0000256" key="4">
    <source>
        <dbReference type="ARBA" id="ARBA00022692"/>
    </source>
</evidence>
<dbReference type="Pfam" id="PF00528">
    <property type="entry name" value="BPD_transp_1"/>
    <property type="match status" value="1"/>
</dbReference>
<feature type="transmembrane region" description="Helical" evidence="7">
    <location>
        <begin position="47"/>
        <end position="64"/>
    </location>
</feature>
<dbReference type="SUPFAM" id="SSF161098">
    <property type="entry name" value="MetI-like"/>
    <property type="match status" value="1"/>
</dbReference>
<feature type="domain" description="ABC transmembrane type-1" evidence="9">
    <location>
        <begin position="135"/>
        <end position="328"/>
    </location>
</feature>
<feature type="transmembrane region" description="Helical" evidence="7">
    <location>
        <begin position="201"/>
        <end position="220"/>
    </location>
</feature>
<evidence type="ECO:0000256" key="6">
    <source>
        <dbReference type="ARBA" id="ARBA00023136"/>
    </source>
</evidence>
<keyword evidence="6 7" id="KW-0472">Membrane</keyword>
<name>A0A4D6HMR5_9EURY</name>
<dbReference type="EMBL" id="CP031305">
    <property type="protein sequence ID" value="QCC54322.1"/>
    <property type="molecule type" value="Genomic_DNA"/>
</dbReference>
<dbReference type="PROSITE" id="PS50928">
    <property type="entry name" value="ABC_TM1"/>
    <property type="match status" value="1"/>
</dbReference>
<organism evidence="10 11">
    <name type="scientific">Natronorubrum bangense</name>
    <dbReference type="NCBI Taxonomy" id="61858"/>
    <lineage>
        <taxon>Archaea</taxon>
        <taxon>Methanobacteriati</taxon>
        <taxon>Methanobacteriota</taxon>
        <taxon>Stenosarchaea group</taxon>
        <taxon>Halobacteria</taxon>
        <taxon>Halobacteriales</taxon>
        <taxon>Natrialbaceae</taxon>
        <taxon>Natronorubrum</taxon>
    </lineage>
</organism>
<dbReference type="InterPro" id="IPR000515">
    <property type="entry name" value="MetI-like"/>
</dbReference>
<dbReference type="PANTHER" id="PTHR43386">
    <property type="entry name" value="OLIGOPEPTIDE TRANSPORT SYSTEM PERMEASE PROTEIN APPC"/>
    <property type="match status" value="1"/>
</dbReference>
<evidence type="ECO:0000256" key="3">
    <source>
        <dbReference type="ARBA" id="ARBA00022475"/>
    </source>
</evidence>
<feature type="transmembrane region" description="Helical" evidence="7">
    <location>
        <begin position="259"/>
        <end position="284"/>
    </location>
</feature>
<keyword evidence="2 7" id="KW-0813">Transport</keyword>
<dbReference type="CDD" id="cd06261">
    <property type="entry name" value="TM_PBP2"/>
    <property type="match status" value="1"/>
</dbReference>
<feature type="transmembrane region" description="Helical" evidence="7">
    <location>
        <begin position="143"/>
        <end position="165"/>
    </location>
</feature>
<comment type="similarity">
    <text evidence="7">Belongs to the binding-protein-dependent transport system permease family.</text>
</comment>
<feature type="region of interest" description="Disordered" evidence="8">
    <location>
        <begin position="1"/>
        <end position="24"/>
    </location>
</feature>
<evidence type="ECO:0000256" key="1">
    <source>
        <dbReference type="ARBA" id="ARBA00004651"/>
    </source>
</evidence>
<dbReference type="GO" id="GO:0055085">
    <property type="term" value="P:transmembrane transport"/>
    <property type="evidence" value="ECO:0007669"/>
    <property type="project" value="InterPro"/>
</dbReference>
<feature type="transmembrane region" description="Helical" evidence="7">
    <location>
        <begin position="177"/>
        <end position="195"/>
    </location>
</feature>
<dbReference type="Proteomes" id="UP000296822">
    <property type="component" value="Chromosome"/>
</dbReference>
<proteinExistence type="inferred from homology"/>
<dbReference type="PANTHER" id="PTHR43386:SF1">
    <property type="entry name" value="D,D-DIPEPTIDE TRANSPORT SYSTEM PERMEASE PROTEIN DDPC-RELATED"/>
    <property type="match status" value="1"/>
</dbReference>
<dbReference type="InterPro" id="IPR035906">
    <property type="entry name" value="MetI-like_sf"/>
</dbReference>
<protein>
    <submittedName>
        <fullName evidence="10">ABC transporter permease</fullName>
    </submittedName>
</protein>
<keyword evidence="5 7" id="KW-1133">Transmembrane helix</keyword>
<sequence length="341" mass="37145">MATTESQLEDQEPGRQTESGTADEEIEARVGWRYTLAKVKRDTTARFGFYIVAAVLFIATFVAIDSNLSRLTFGTISDYTAAQTLPIFDHPTALPESGEAQRNVPPAFVDGGTLSHPLGTDPQGRDYFTRIIYGSQVSVSVGIFSTAIGLIGGTIIGSIAGYYGGRTDDVLMRAVETLYAIPPLVLIIVFIVFISDGSPDIRFAVVGVGLTFIPVFARIIRSRVLSVREMDYIEAARAAGVKDRNIIRRHVIPNSFAPVMVYATLQIGVTILIVAGLSFLGYGAQPPTPDWGEMLRIAHGRYMHSNIWLSIWPGLAILVTIMGFNLFGDGLQDALDPRIKE</sequence>
<dbReference type="KEGG" id="nbg:DV706_07360"/>
<dbReference type="AlphaFoldDB" id="A0A4D6HMR5"/>
<evidence type="ECO:0000256" key="7">
    <source>
        <dbReference type="RuleBase" id="RU363032"/>
    </source>
</evidence>
<evidence type="ECO:0000256" key="2">
    <source>
        <dbReference type="ARBA" id="ARBA00022448"/>
    </source>
</evidence>
<dbReference type="InterPro" id="IPR050366">
    <property type="entry name" value="BP-dependent_transpt_permease"/>
</dbReference>
<feature type="transmembrane region" description="Helical" evidence="7">
    <location>
        <begin position="307"/>
        <end position="328"/>
    </location>
</feature>
<keyword evidence="3" id="KW-1003">Cell membrane</keyword>
<dbReference type="RefSeq" id="WP_006065268.1">
    <property type="nucleotide sequence ID" value="NZ_CP031305.1"/>
</dbReference>
<keyword evidence="4 7" id="KW-0812">Transmembrane</keyword>
<dbReference type="GO" id="GO:0005886">
    <property type="term" value="C:plasma membrane"/>
    <property type="evidence" value="ECO:0007669"/>
    <property type="project" value="UniProtKB-SubCell"/>
</dbReference>
<accession>A0A4D6HMR5</accession>